<name>A0A1E3AGT1_9FIRM</name>
<feature type="domain" description="Phage-Barnase-EndoU-ColicinE5/D-RelE like nuclease 4" evidence="1">
    <location>
        <begin position="4"/>
        <end position="189"/>
    </location>
</feature>
<evidence type="ECO:0000259" key="1">
    <source>
        <dbReference type="Pfam" id="PF18813"/>
    </source>
</evidence>
<dbReference type="Proteomes" id="UP000095003">
    <property type="component" value="Unassembled WGS sequence"/>
</dbReference>
<dbReference type="GeneID" id="93301181"/>
<sequence length="195" mass="22874">MDLLMECASVFKNLMNYQYRFTLGRKGKLKVITLGFSETDFHHLVGLHKLRDTEVARANRGAVFRAILSGRITYATIIKSTFIEEILSRLQTFPNLEFLLDHDQLVFRYNKKVYPYSSIESEFLLKMGDGSILDITFLFLDKTEQGIYYCRSFFPMERTDYTKEQMQYTLLKKEKIDIRSGVAAVQYDRLTPKNK</sequence>
<evidence type="ECO:0000313" key="3">
    <source>
        <dbReference type="Proteomes" id="UP000095003"/>
    </source>
</evidence>
<dbReference type="InterPro" id="IPR041420">
    <property type="entry name" value="PBECR4"/>
</dbReference>
<dbReference type="EMBL" id="MCGI01000006">
    <property type="protein sequence ID" value="ODM07968.1"/>
    <property type="molecule type" value="Genomic_DNA"/>
</dbReference>
<organism evidence="2 3">
    <name type="scientific">Eisenbergiella tayi</name>
    <dbReference type="NCBI Taxonomy" id="1432052"/>
    <lineage>
        <taxon>Bacteria</taxon>
        <taxon>Bacillati</taxon>
        <taxon>Bacillota</taxon>
        <taxon>Clostridia</taxon>
        <taxon>Lachnospirales</taxon>
        <taxon>Lachnospiraceae</taxon>
        <taxon>Eisenbergiella</taxon>
    </lineage>
</organism>
<dbReference type="AlphaFoldDB" id="A0A1E3AGT1"/>
<accession>A0A1E3AGT1</accession>
<reference evidence="2 3" key="1">
    <citation type="submission" date="2016-07" db="EMBL/GenBank/DDBJ databases">
        <title>Characterization of isolates of Eisenbergiella tayi derived from blood cultures, using whole genome sequencing.</title>
        <authorList>
            <person name="Burdz T."/>
            <person name="Wiebe D."/>
            <person name="Huynh C."/>
            <person name="Bernard K."/>
        </authorList>
    </citation>
    <scope>NUCLEOTIDE SEQUENCE [LARGE SCALE GENOMIC DNA]</scope>
    <source>
        <strain evidence="2 3">NML 120489</strain>
    </source>
</reference>
<dbReference type="RefSeq" id="WP_069158895.1">
    <property type="nucleotide sequence ID" value="NZ_DBFYTC010000232.1"/>
</dbReference>
<dbReference type="Pfam" id="PF18813">
    <property type="entry name" value="PBECR4"/>
    <property type="match status" value="1"/>
</dbReference>
<gene>
    <name evidence="2" type="ORF">BEH84_05291</name>
</gene>
<protein>
    <recommendedName>
        <fullName evidence="1">Phage-Barnase-EndoU-ColicinE5/D-RelE like nuclease 4 domain-containing protein</fullName>
    </recommendedName>
</protein>
<evidence type="ECO:0000313" key="2">
    <source>
        <dbReference type="EMBL" id="ODM07968.1"/>
    </source>
</evidence>
<comment type="caution">
    <text evidence="2">The sequence shown here is derived from an EMBL/GenBank/DDBJ whole genome shotgun (WGS) entry which is preliminary data.</text>
</comment>
<proteinExistence type="predicted"/>